<name>A0A8J4WTR0_9TREM</name>
<keyword evidence="4" id="KW-1185">Reference proteome</keyword>
<dbReference type="Gene3D" id="1.10.10.10">
    <property type="entry name" value="Winged helix-like DNA-binding domain superfamily/Winged helix DNA-binding domain"/>
    <property type="match status" value="1"/>
</dbReference>
<sequence length="97" mass="10808">MFINLYLFYHVLYVFLCQVLHLASENESNTLQVTAELVTQRGSLTADELARTAKLSSLLARERLLAAEDAGLVCRDDSEAGLRFYPNLFVTQSPSPA</sequence>
<comment type="subunit">
    <text evidence="1">Component of the endosomal sorting complex required for transport II (ESCRT-II).</text>
</comment>
<dbReference type="GO" id="GO:0043328">
    <property type="term" value="P:protein transport to vacuole involved in ubiquitin-dependent protein catabolic process via the multivesicular body sorting pathway"/>
    <property type="evidence" value="ECO:0007669"/>
    <property type="project" value="UniProtKB-UniRule"/>
</dbReference>
<dbReference type="OrthoDB" id="271448at2759"/>
<dbReference type="GO" id="GO:0032266">
    <property type="term" value="F:phosphatidylinositol-3-phosphate binding"/>
    <property type="evidence" value="ECO:0007669"/>
    <property type="project" value="UniProtKB-UniRule"/>
</dbReference>
<dbReference type="GO" id="GO:0000814">
    <property type="term" value="C:ESCRT II complex"/>
    <property type="evidence" value="ECO:0007669"/>
    <property type="project" value="UniProtKB-UniRule"/>
</dbReference>
<dbReference type="SUPFAM" id="SSF46785">
    <property type="entry name" value="Winged helix' DNA-binding domain"/>
    <property type="match status" value="1"/>
</dbReference>
<dbReference type="InterPro" id="IPR036390">
    <property type="entry name" value="WH_DNA-bd_sf"/>
</dbReference>
<dbReference type="PANTHER" id="PTHR13128:SF12">
    <property type="entry name" value="VACUOLAR PROTEIN-SORTING-ASSOCIATED PROTEIN 36"/>
    <property type="match status" value="1"/>
</dbReference>
<organism evidence="3 4">
    <name type="scientific">Paragonimus heterotremus</name>
    <dbReference type="NCBI Taxonomy" id="100268"/>
    <lineage>
        <taxon>Eukaryota</taxon>
        <taxon>Metazoa</taxon>
        <taxon>Spiralia</taxon>
        <taxon>Lophotrochozoa</taxon>
        <taxon>Platyhelminthes</taxon>
        <taxon>Trematoda</taxon>
        <taxon>Digenea</taxon>
        <taxon>Plagiorchiida</taxon>
        <taxon>Troglotremata</taxon>
        <taxon>Troglotrematidae</taxon>
        <taxon>Paragonimus</taxon>
    </lineage>
</organism>
<dbReference type="InterPro" id="IPR040608">
    <property type="entry name" value="Snf8/Vps36"/>
</dbReference>
<dbReference type="GO" id="GO:0043130">
    <property type="term" value="F:ubiquitin binding"/>
    <property type="evidence" value="ECO:0007669"/>
    <property type="project" value="UniProtKB-UniRule"/>
</dbReference>
<keyword evidence="1" id="KW-0653">Protein transport</keyword>
<evidence type="ECO:0000313" key="4">
    <source>
        <dbReference type="Proteomes" id="UP000748531"/>
    </source>
</evidence>
<dbReference type="InterPro" id="IPR037855">
    <property type="entry name" value="Vps36"/>
</dbReference>
<evidence type="ECO:0000256" key="1">
    <source>
        <dbReference type="RuleBase" id="RU367095"/>
    </source>
</evidence>
<comment type="similarity">
    <text evidence="1">Belongs to the VPS36 family.</text>
</comment>
<feature type="chain" id="PRO_5035165480" description="Vacuolar protein-sorting-associated protein 36" evidence="2">
    <location>
        <begin position="24"/>
        <end position="97"/>
    </location>
</feature>
<dbReference type="PANTHER" id="PTHR13128">
    <property type="entry name" value="VACUOLAR PROTEIN-SORTING-ASSOCIATED PROTEIN 36"/>
    <property type="match status" value="1"/>
</dbReference>
<comment type="function">
    <text evidence="1">Component of the ESCRT-II complex (endosomal sorting complex required for transport II), which is required for multivesicular body (MVB) formation and sorting of endosomal cargo proteins into MVBs.</text>
</comment>
<comment type="caution">
    <text evidence="3">The sequence shown here is derived from an EMBL/GenBank/DDBJ whole genome shotgun (WGS) entry which is preliminary data.</text>
</comment>
<reference evidence="3" key="1">
    <citation type="submission" date="2019-05" db="EMBL/GenBank/DDBJ databases">
        <title>Annotation for the trematode Paragonimus heterotremus.</title>
        <authorList>
            <person name="Choi Y.-J."/>
        </authorList>
    </citation>
    <scope>NUCLEOTIDE SEQUENCE</scope>
    <source>
        <strain evidence="3">LC</strain>
    </source>
</reference>
<accession>A0A8J4WTR0</accession>
<evidence type="ECO:0000313" key="3">
    <source>
        <dbReference type="EMBL" id="KAF5396577.1"/>
    </source>
</evidence>
<keyword evidence="1" id="KW-0967">Endosome</keyword>
<dbReference type="Pfam" id="PF04157">
    <property type="entry name" value="EAP30"/>
    <property type="match status" value="1"/>
</dbReference>
<dbReference type="GO" id="GO:0031902">
    <property type="term" value="C:late endosome membrane"/>
    <property type="evidence" value="ECO:0007669"/>
    <property type="project" value="UniProtKB-UniRule"/>
</dbReference>
<proteinExistence type="inferred from homology"/>
<gene>
    <name evidence="3" type="ORF">PHET_10585</name>
</gene>
<dbReference type="InterPro" id="IPR036388">
    <property type="entry name" value="WH-like_DNA-bd_sf"/>
</dbReference>
<dbReference type="EMBL" id="LUCH01007826">
    <property type="protein sequence ID" value="KAF5396577.1"/>
    <property type="molecule type" value="Genomic_DNA"/>
</dbReference>
<keyword evidence="1" id="KW-0963">Cytoplasm</keyword>
<comment type="subcellular location">
    <subcellularLocation>
        <location evidence="1">Cytoplasm</location>
    </subcellularLocation>
    <subcellularLocation>
        <location evidence="1">Endosome</location>
    </subcellularLocation>
</comment>
<keyword evidence="2" id="KW-0732">Signal</keyword>
<keyword evidence="1" id="KW-0813">Transport</keyword>
<evidence type="ECO:0000256" key="2">
    <source>
        <dbReference type="SAM" id="SignalP"/>
    </source>
</evidence>
<dbReference type="Proteomes" id="UP000748531">
    <property type="component" value="Unassembled WGS sequence"/>
</dbReference>
<dbReference type="AlphaFoldDB" id="A0A8J4WTR0"/>
<protein>
    <recommendedName>
        <fullName evidence="1">Vacuolar protein-sorting-associated protein 36</fullName>
    </recommendedName>
    <alternativeName>
        <fullName evidence="1">ESCRT-II complex subunit VPS36</fullName>
    </alternativeName>
</protein>
<feature type="signal peptide" evidence="2">
    <location>
        <begin position="1"/>
        <end position="23"/>
    </location>
</feature>